<accession>A0A2V4U4T1</accession>
<feature type="active site" evidence="3">
    <location>
        <position position="265"/>
    </location>
</feature>
<dbReference type="Proteomes" id="UP000247772">
    <property type="component" value="Unassembled WGS sequence"/>
</dbReference>
<evidence type="ECO:0000313" key="6">
    <source>
        <dbReference type="EMBL" id="PYE25462.1"/>
    </source>
</evidence>
<name>A0A2V4U4T1_9BURK</name>
<protein>
    <submittedName>
        <fullName evidence="6">Aldehyde dehydrogenase (Acceptor)</fullName>
    </submittedName>
</protein>
<dbReference type="InterPro" id="IPR016162">
    <property type="entry name" value="Ald_DH_N"/>
</dbReference>
<evidence type="ECO:0000259" key="5">
    <source>
        <dbReference type="Pfam" id="PF00171"/>
    </source>
</evidence>
<dbReference type="EMBL" id="QJSQ01000004">
    <property type="protein sequence ID" value="PYE25462.1"/>
    <property type="molecule type" value="Genomic_DNA"/>
</dbReference>
<evidence type="ECO:0000256" key="2">
    <source>
        <dbReference type="ARBA" id="ARBA00023002"/>
    </source>
</evidence>
<feature type="domain" description="Aldehyde dehydrogenase" evidence="5">
    <location>
        <begin position="27"/>
        <end position="491"/>
    </location>
</feature>
<dbReference type="AlphaFoldDB" id="A0A2V4U4T1"/>
<reference evidence="6 7" key="1">
    <citation type="submission" date="2018-06" db="EMBL/GenBank/DDBJ databases">
        <title>Genomic Encyclopedia of Type Strains, Phase IV (KMG-V): Genome sequencing to study the core and pangenomes of soil and plant-associated prokaryotes.</title>
        <authorList>
            <person name="Whitman W."/>
        </authorList>
    </citation>
    <scope>NUCLEOTIDE SEQUENCE [LARGE SCALE GENOMIC DNA]</scope>
    <source>
        <strain evidence="6 7">SRCL-318</strain>
    </source>
</reference>
<dbReference type="FunFam" id="3.40.605.10:FF:000007">
    <property type="entry name" value="NAD/NADP-dependent betaine aldehyde dehydrogenase"/>
    <property type="match status" value="1"/>
</dbReference>
<gene>
    <name evidence="6" type="ORF">C7410_10439</name>
</gene>
<comment type="similarity">
    <text evidence="1 4">Belongs to the aldehyde dehydrogenase family.</text>
</comment>
<dbReference type="GO" id="GO:0016620">
    <property type="term" value="F:oxidoreductase activity, acting on the aldehyde or oxo group of donors, NAD or NADP as acceptor"/>
    <property type="evidence" value="ECO:0007669"/>
    <property type="project" value="InterPro"/>
</dbReference>
<proteinExistence type="inferred from homology"/>
<dbReference type="OrthoDB" id="6187633at2"/>
<dbReference type="Gene3D" id="3.40.309.10">
    <property type="entry name" value="Aldehyde Dehydrogenase, Chain A, domain 2"/>
    <property type="match status" value="1"/>
</dbReference>
<dbReference type="InterPro" id="IPR029510">
    <property type="entry name" value="Ald_DH_CS_GLU"/>
</dbReference>
<dbReference type="PROSITE" id="PS00687">
    <property type="entry name" value="ALDEHYDE_DEHYDR_GLU"/>
    <property type="match status" value="1"/>
</dbReference>
<evidence type="ECO:0000256" key="3">
    <source>
        <dbReference type="PROSITE-ProRule" id="PRU10007"/>
    </source>
</evidence>
<dbReference type="Gene3D" id="3.40.605.10">
    <property type="entry name" value="Aldehyde Dehydrogenase, Chain A, domain 1"/>
    <property type="match status" value="1"/>
</dbReference>
<dbReference type="InterPro" id="IPR016163">
    <property type="entry name" value="Ald_DH_C"/>
</dbReference>
<dbReference type="SUPFAM" id="SSF53720">
    <property type="entry name" value="ALDH-like"/>
    <property type="match status" value="1"/>
</dbReference>
<organism evidence="6 7">
    <name type="scientific">Paraburkholderia silvatlantica</name>
    <dbReference type="NCBI Taxonomy" id="321895"/>
    <lineage>
        <taxon>Bacteria</taxon>
        <taxon>Pseudomonadati</taxon>
        <taxon>Pseudomonadota</taxon>
        <taxon>Betaproteobacteria</taxon>
        <taxon>Burkholderiales</taxon>
        <taxon>Burkholderiaceae</taxon>
        <taxon>Paraburkholderia</taxon>
    </lineage>
</organism>
<keyword evidence="2 4" id="KW-0560">Oxidoreductase</keyword>
<dbReference type="PROSITE" id="PS00070">
    <property type="entry name" value="ALDEHYDE_DEHYDR_CYS"/>
    <property type="match status" value="1"/>
</dbReference>
<dbReference type="FunFam" id="3.40.605.10:FF:000026">
    <property type="entry name" value="Aldehyde dehydrogenase, putative"/>
    <property type="match status" value="1"/>
</dbReference>
<dbReference type="RefSeq" id="WP_110854590.1">
    <property type="nucleotide sequence ID" value="NZ_QJSQ01000004.1"/>
</dbReference>
<evidence type="ECO:0000256" key="1">
    <source>
        <dbReference type="ARBA" id="ARBA00009986"/>
    </source>
</evidence>
<sequence length="497" mass="53519">MTTNPKFNAKPAFLDGSVKKMLIDGRWVEAKAGRSFETFNPATGELLARVAEGDAEDVDLAVAAARRAFEGPWRSFKPNQRQNLILKLADLVSQHYEELCVLDTLDMGMPIGRSIQNRERVVGSVRYYAAQAMNIHGETIESSLDGEFFTAALKEPIGVVGAIIPWNSPLFATVKKISVALAAGCTLVLKPAEEAPLTPLRVGELCLEAGIPPGVVNIVSGFGETAGARLSAHPDVDKIAFTGSHFTGQKIIRASAVNVKKLSMELGGKSPNIIFADANLDKAVPGAAMATFNNAGQICCAGTRMYVERAIYDEFVARVAEFGSKMRVGNGLDLQTQMGPLVSTEQLTRVTDYLKIGQQEGAEAVTGGQRLTEGAFGKGNFVPPTVFRNVSDNMRIAREEIFGPVISAIPFDTVDEVVQRANDTPFGLGGGVWTRDVGKAHKVARRIRSGTVWVNAYNVMDPSVPFGGYKMSGFGREGGVHHVDEYLQTKALILNTD</sequence>
<dbReference type="InterPro" id="IPR016161">
    <property type="entry name" value="Ald_DH/histidinol_DH"/>
</dbReference>
<dbReference type="FunFam" id="3.40.309.10:FF:000012">
    <property type="entry name" value="Betaine aldehyde dehydrogenase"/>
    <property type="match status" value="1"/>
</dbReference>
<dbReference type="Pfam" id="PF00171">
    <property type="entry name" value="Aldedh"/>
    <property type="match status" value="1"/>
</dbReference>
<dbReference type="InterPro" id="IPR015590">
    <property type="entry name" value="Aldehyde_DH_dom"/>
</dbReference>
<dbReference type="InterPro" id="IPR016160">
    <property type="entry name" value="Ald_DH_CS_CYS"/>
</dbReference>
<comment type="caution">
    <text evidence="6">The sequence shown here is derived from an EMBL/GenBank/DDBJ whole genome shotgun (WGS) entry which is preliminary data.</text>
</comment>
<evidence type="ECO:0000313" key="7">
    <source>
        <dbReference type="Proteomes" id="UP000247772"/>
    </source>
</evidence>
<dbReference type="PANTHER" id="PTHR11699">
    <property type="entry name" value="ALDEHYDE DEHYDROGENASE-RELATED"/>
    <property type="match status" value="1"/>
</dbReference>
<evidence type="ECO:0000256" key="4">
    <source>
        <dbReference type="RuleBase" id="RU003345"/>
    </source>
</evidence>